<dbReference type="PROSITE" id="PS00039">
    <property type="entry name" value="DEAD_ATP_HELICASE"/>
    <property type="match status" value="1"/>
</dbReference>
<dbReference type="GO" id="GO:0016787">
    <property type="term" value="F:hydrolase activity"/>
    <property type="evidence" value="ECO:0007669"/>
    <property type="project" value="UniProtKB-KW"/>
</dbReference>
<feature type="domain" description="Helicase ATP-binding" evidence="9">
    <location>
        <begin position="32"/>
        <end position="227"/>
    </location>
</feature>
<accession>A0A7Y4P3R5</accession>
<dbReference type="SMART" id="SM00490">
    <property type="entry name" value="HELICc"/>
    <property type="match status" value="1"/>
</dbReference>
<evidence type="ECO:0000259" key="11">
    <source>
        <dbReference type="PROSITE" id="PS51195"/>
    </source>
</evidence>
<evidence type="ECO:0000256" key="7">
    <source>
        <dbReference type="RuleBase" id="RU000492"/>
    </source>
</evidence>
<keyword evidence="4 7" id="KW-0067">ATP-binding</keyword>
<dbReference type="InterPro" id="IPR001650">
    <property type="entry name" value="Helicase_C-like"/>
</dbReference>
<dbReference type="Proteomes" id="UP000541421">
    <property type="component" value="Unassembled WGS sequence"/>
</dbReference>
<dbReference type="InterPro" id="IPR000629">
    <property type="entry name" value="RNA-helicase_DEAD-box_CS"/>
</dbReference>
<dbReference type="PROSITE" id="PS51195">
    <property type="entry name" value="Q_MOTIF"/>
    <property type="match status" value="1"/>
</dbReference>
<dbReference type="SMART" id="SM00487">
    <property type="entry name" value="DEXDc"/>
    <property type="match status" value="1"/>
</dbReference>
<gene>
    <name evidence="12" type="ORF">HKX40_03985</name>
</gene>
<dbReference type="GO" id="GO:0003676">
    <property type="term" value="F:nucleic acid binding"/>
    <property type="evidence" value="ECO:0007669"/>
    <property type="project" value="InterPro"/>
</dbReference>
<feature type="compositionally biased region" description="Basic and acidic residues" evidence="8">
    <location>
        <begin position="502"/>
        <end position="511"/>
    </location>
</feature>
<dbReference type="Pfam" id="PF00270">
    <property type="entry name" value="DEAD"/>
    <property type="match status" value="1"/>
</dbReference>
<evidence type="ECO:0000256" key="4">
    <source>
        <dbReference type="ARBA" id="ARBA00022840"/>
    </source>
</evidence>
<evidence type="ECO:0000259" key="10">
    <source>
        <dbReference type="PROSITE" id="PS51194"/>
    </source>
</evidence>
<keyword evidence="3 7" id="KW-0347">Helicase</keyword>
<dbReference type="PANTHER" id="PTHR47959:SF17">
    <property type="entry name" value="ATP-DEPENDENT RNA HELICASE DEAD BOX FAMILY"/>
    <property type="match status" value="1"/>
</dbReference>
<evidence type="ECO:0000259" key="9">
    <source>
        <dbReference type="PROSITE" id="PS51192"/>
    </source>
</evidence>
<protein>
    <submittedName>
        <fullName evidence="12">DEAD/DEAH box helicase</fullName>
    </submittedName>
</protein>
<evidence type="ECO:0000256" key="2">
    <source>
        <dbReference type="ARBA" id="ARBA00022801"/>
    </source>
</evidence>
<dbReference type="CDD" id="cd18787">
    <property type="entry name" value="SF2_C_DEAD"/>
    <property type="match status" value="1"/>
</dbReference>
<dbReference type="CDD" id="cd00268">
    <property type="entry name" value="DEADc"/>
    <property type="match status" value="1"/>
</dbReference>
<dbReference type="SUPFAM" id="SSF52540">
    <property type="entry name" value="P-loop containing nucleoside triphosphate hydrolases"/>
    <property type="match status" value="1"/>
</dbReference>
<dbReference type="InterPro" id="IPR011545">
    <property type="entry name" value="DEAD/DEAH_box_helicase_dom"/>
</dbReference>
<evidence type="ECO:0000256" key="8">
    <source>
        <dbReference type="SAM" id="MobiDB-lite"/>
    </source>
</evidence>
<comment type="similarity">
    <text evidence="5 7">Belongs to the DEAD box helicase family.</text>
</comment>
<organism evidence="12 13">
    <name type="scientific">Pelistega europaea</name>
    <dbReference type="NCBI Taxonomy" id="106147"/>
    <lineage>
        <taxon>Bacteria</taxon>
        <taxon>Pseudomonadati</taxon>
        <taxon>Pseudomonadota</taxon>
        <taxon>Betaproteobacteria</taxon>
        <taxon>Burkholderiales</taxon>
        <taxon>Alcaligenaceae</taxon>
        <taxon>Pelistega</taxon>
    </lineage>
</organism>
<dbReference type="InterPro" id="IPR050079">
    <property type="entry name" value="DEAD_box_RNA_helicase"/>
</dbReference>
<dbReference type="PROSITE" id="PS51194">
    <property type="entry name" value="HELICASE_CTER"/>
    <property type="match status" value="1"/>
</dbReference>
<feature type="compositionally biased region" description="Basic residues" evidence="8">
    <location>
        <begin position="553"/>
        <end position="565"/>
    </location>
</feature>
<dbReference type="GO" id="GO:0003724">
    <property type="term" value="F:RNA helicase activity"/>
    <property type="evidence" value="ECO:0007669"/>
    <property type="project" value="InterPro"/>
</dbReference>
<dbReference type="InterPro" id="IPR014001">
    <property type="entry name" value="Helicase_ATP-bd"/>
</dbReference>
<dbReference type="PANTHER" id="PTHR47959">
    <property type="entry name" value="ATP-DEPENDENT RNA HELICASE RHLE-RELATED"/>
    <property type="match status" value="1"/>
</dbReference>
<dbReference type="Gene3D" id="3.40.50.300">
    <property type="entry name" value="P-loop containing nucleotide triphosphate hydrolases"/>
    <property type="match status" value="2"/>
</dbReference>
<evidence type="ECO:0000256" key="6">
    <source>
        <dbReference type="PROSITE-ProRule" id="PRU00552"/>
    </source>
</evidence>
<comment type="caution">
    <text evidence="12">The sequence shown here is derived from an EMBL/GenBank/DDBJ whole genome shotgun (WGS) entry which is preliminary data.</text>
</comment>
<evidence type="ECO:0000256" key="1">
    <source>
        <dbReference type="ARBA" id="ARBA00022741"/>
    </source>
</evidence>
<evidence type="ECO:0000313" key="13">
    <source>
        <dbReference type="Proteomes" id="UP000541421"/>
    </source>
</evidence>
<dbReference type="Pfam" id="PF00271">
    <property type="entry name" value="Helicase_C"/>
    <property type="match status" value="1"/>
</dbReference>
<dbReference type="RefSeq" id="WP_171588268.1">
    <property type="nucleotide sequence ID" value="NZ_JABGBO010000003.1"/>
</dbReference>
<dbReference type="GO" id="GO:0005524">
    <property type="term" value="F:ATP binding"/>
    <property type="evidence" value="ECO:0007669"/>
    <property type="project" value="UniProtKB-KW"/>
</dbReference>
<reference evidence="12 13" key="1">
    <citation type="submission" date="2020-05" db="EMBL/GenBank/DDBJ databases">
        <authorList>
            <person name="Niu N."/>
        </authorList>
    </citation>
    <scope>NUCLEOTIDE SEQUENCE [LARGE SCALE GENOMIC DNA]</scope>
    <source>
        <strain evidence="12 13">LMG10982</strain>
    </source>
</reference>
<sequence length="565" mass="62216">MSFDHLGLAPVLLRAIKKAGFTEPTPVQQQAIPAALEGRDLIVTAQTGSGKTAAFTLPSLQKLLDNPVEHPAVEEKSEGKRSRKHKPARTENFVQMLVLTPTRELALQVAEAAKTYTSGLKQLRVSTVVGGMPYGAQIKALAHHVDILVATPGRLLDHLKAKRINLSQIQTLVLDEADRMLDMGFIDDIKHIVAQTSPTRQTLMFSATFEGSVAKLAEEMLHNPQRISIADQKKKHDNIKQCLLYADDLGHKFRLLDYLLRDATLEQAIVFTATKRGADDLAERLEDQGFAVAALHGDMNQRIRTRTLNALQKGRIQILVATDVAARGIDVQGITHSINYDLPMQPEDYVHRIGRTGRAGRNGLAFTLATHSERFKVRRIEQFIGQTIETEVIPGLEPTPAKKSSTKAASKKTSAKSSRTKTEGRAKSAKGTKQLQQAQGKEKSSSSSSRIDDLALSLNQDFAIVSPTEARRIKKVVSQAEQPKFADYERGVRSNKAKYSHKKADADDGSSKKPRVQASKSSKTQLAKGKKTTASTRAIKSHTTTKPATRQKTSNRKKSQKRVWA</sequence>
<keyword evidence="1 7" id="KW-0547">Nucleotide-binding</keyword>
<dbReference type="EMBL" id="JABGBO010000003">
    <property type="protein sequence ID" value="NOL49302.1"/>
    <property type="molecule type" value="Genomic_DNA"/>
</dbReference>
<feature type="short sequence motif" description="Q motif" evidence="6">
    <location>
        <begin position="1"/>
        <end position="29"/>
    </location>
</feature>
<feature type="compositionally biased region" description="Polar residues" evidence="8">
    <location>
        <begin position="532"/>
        <end position="552"/>
    </location>
</feature>
<proteinExistence type="inferred from homology"/>
<dbReference type="InterPro" id="IPR014014">
    <property type="entry name" value="RNA_helicase_DEAD_Q_motif"/>
</dbReference>
<feature type="domain" description="DEAD-box RNA helicase Q" evidence="11">
    <location>
        <begin position="1"/>
        <end position="29"/>
    </location>
</feature>
<dbReference type="InterPro" id="IPR027417">
    <property type="entry name" value="P-loop_NTPase"/>
</dbReference>
<dbReference type="GO" id="GO:0005829">
    <property type="term" value="C:cytosol"/>
    <property type="evidence" value="ECO:0007669"/>
    <property type="project" value="TreeGrafter"/>
</dbReference>
<evidence type="ECO:0000256" key="3">
    <source>
        <dbReference type="ARBA" id="ARBA00022806"/>
    </source>
</evidence>
<feature type="region of interest" description="Disordered" evidence="8">
    <location>
        <begin position="394"/>
        <end position="449"/>
    </location>
</feature>
<keyword evidence="13" id="KW-1185">Reference proteome</keyword>
<feature type="region of interest" description="Disordered" evidence="8">
    <location>
        <begin position="487"/>
        <end position="565"/>
    </location>
</feature>
<evidence type="ECO:0000256" key="5">
    <source>
        <dbReference type="ARBA" id="ARBA00038437"/>
    </source>
</evidence>
<dbReference type="InterPro" id="IPR044742">
    <property type="entry name" value="DEAD/DEAH_RhlB"/>
</dbReference>
<name>A0A7Y4P3R5_9BURK</name>
<evidence type="ECO:0000313" key="12">
    <source>
        <dbReference type="EMBL" id="NOL49302.1"/>
    </source>
</evidence>
<dbReference type="AlphaFoldDB" id="A0A7Y4P3R5"/>
<feature type="domain" description="Helicase C-terminal" evidence="10">
    <location>
        <begin position="255"/>
        <end position="404"/>
    </location>
</feature>
<keyword evidence="2 7" id="KW-0378">Hydrolase</keyword>
<dbReference type="PROSITE" id="PS51192">
    <property type="entry name" value="HELICASE_ATP_BIND_1"/>
    <property type="match status" value="1"/>
</dbReference>